<accession>A0A811UU17</accession>
<sequence length="53" mass="6099">MVISRIESRTDKTNCTPACQFQHFRRLTLNGWGNYHTKAVGWCDVVELEEADA</sequence>
<dbReference type="Proteomes" id="UP000606786">
    <property type="component" value="Unassembled WGS sequence"/>
</dbReference>
<reference evidence="1" key="1">
    <citation type="submission" date="2020-11" db="EMBL/GenBank/DDBJ databases">
        <authorList>
            <person name="Whitehead M."/>
        </authorList>
    </citation>
    <scope>NUCLEOTIDE SEQUENCE</scope>
    <source>
        <strain evidence="1">EGII</strain>
    </source>
</reference>
<proteinExistence type="predicted"/>
<name>A0A811UU17_CERCA</name>
<dbReference type="EMBL" id="CAJHJT010000012">
    <property type="protein sequence ID" value="CAD7000513.1"/>
    <property type="molecule type" value="Genomic_DNA"/>
</dbReference>
<organism evidence="1 2">
    <name type="scientific">Ceratitis capitata</name>
    <name type="common">Mediterranean fruit fly</name>
    <name type="synonym">Tephritis capitata</name>
    <dbReference type="NCBI Taxonomy" id="7213"/>
    <lineage>
        <taxon>Eukaryota</taxon>
        <taxon>Metazoa</taxon>
        <taxon>Ecdysozoa</taxon>
        <taxon>Arthropoda</taxon>
        <taxon>Hexapoda</taxon>
        <taxon>Insecta</taxon>
        <taxon>Pterygota</taxon>
        <taxon>Neoptera</taxon>
        <taxon>Endopterygota</taxon>
        <taxon>Diptera</taxon>
        <taxon>Brachycera</taxon>
        <taxon>Muscomorpha</taxon>
        <taxon>Tephritoidea</taxon>
        <taxon>Tephritidae</taxon>
        <taxon>Ceratitis</taxon>
        <taxon>Ceratitis</taxon>
    </lineage>
</organism>
<keyword evidence="2" id="KW-1185">Reference proteome</keyword>
<dbReference type="AlphaFoldDB" id="A0A811UU17"/>
<evidence type="ECO:0000313" key="1">
    <source>
        <dbReference type="EMBL" id="CAD7000513.1"/>
    </source>
</evidence>
<gene>
    <name evidence="1" type="ORF">CCAP1982_LOCUS8991</name>
</gene>
<feature type="non-terminal residue" evidence="1">
    <location>
        <position position="53"/>
    </location>
</feature>
<protein>
    <submittedName>
        <fullName evidence="1">(Mediterranean fruit fly) hypothetical protein</fullName>
    </submittedName>
</protein>
<comment type="caution">
    <text evidence="1">The sequence shown here is derived from an EMBL/GenBank/DDBJ whole genome shotgun (WGS) entry which is preliminary data.</text>
</comment>
<evidence type="ECO:0000313" key="2">
    <source>
        <dbReference type="Proteomes" id="UP000606786"/>
    </source>
</evidence>